<comment type="function">
    <text evidence="9">Essential subunit of the Sec protein translocation channel SecYEG. Clamps together the 2 halves of SecY. May contact the channel plug during translocation.</text>
</comment>
<dbReference type="RefSeq" id="WP_218112350.1">
    <property type="nucleotide sequence ID" value="NZ_CP065383.1"/>
</dbReference>
<dbReference type="GO" id="GO:0005886">
    <property type="term" value="C:plasma membrane"/>
    <property type="evidence" value="ECO:0007669"/>
    <property type="project" value="UniProtKB-SubCell"/>
</dbReference>
<dbReference type="Gene3D" id="1.20.5.1030">
    <property type="entry name" value="Preprotein translocase secy subunit"/>
    <property type="match status" value="1"/>
</dbReference>
<dbReference type="PANTHER" id="PTHR33910">
    <property type="entry name" value="PROTEIN TRANSLOCASE SUBUNIT SECE"/>
    <property type="match status" value="1"/>
</dbReference>
<dbReference type="GO" id="GO:0006605">
    <property type="term" value="P:protein targeting"/>
    <property type="evidence" value="ECO:0007669"/>
    <property type="project" value="UniProtKB-UniRule"/>
</dbReference>
<gene>
    <name evidence="9 10" type="primary">secE</name>
    <name evidence="10" type="ORF">RT761_00315</name>
</gene>
<evidence type="ECO:0000256" key="9">
    <source>
        <dbReference type="HAMAP-Rule" id="MF_00422"/>
    </source>
</evidence>
<evidence type="ECO:0000256" key="4">
    <source>
        <dbReference type="ARBA" id="ARBA00022692"/>
    </source>
</evidence>
<evidence type="ECO:0000313" key="11">
    <source>
        <dbReference type="Proteomes" id="UP000594463"/>
    </source>
</evidence>
<keyword evidence="4 9" id="KW-0812">Transmembrane</keyword>
<dbReference type="InterPro" id="IPR005807">
    <property type="entry name" value="SecE_bac"/>
</dbReference>
<dbReference type="Proteomes" id="UP000594463">
    <property type="component" value="Chromosome"/>
</dbReference>
<dbReference type="GO" id="GO:0065002">
    <property type="term" value="P:intracellular protein transmembrane transport"/>
    <property type="evidence" value="ECO:0007669"/>
    <property type="project" value="UniProtKB-UniRule"/>
</dbReference>
<keyword evidence="8 9" id="KW-0472">Membrane</keyword>
<keyword evidence="2 9" id="KW-0813">Transport</keyword>
<protein>
    <recommendedName>
        <fullName evidence="9">Protein translocase subunit SecE</fullName>
    </recommendedName>
</protein>
<evidence type="ECO:0000256" key="3">
    <source>
        <dbReference type="ARBA" id="ARBA00022475"/>
    </source>
</evidence>
<accession>A0A7T1F1V8</accession>
<dbReference type="EMBL" id="CP065383">
    <property type="protein sequence ID" value="QPM67127.1"/>
    <property type="molecule type" value="Genomic_DNA"/>
</dbReference>
<evidence type="ECO:0000256" key="7">
    <source>
        <dbReference type="ARBA" id="ARBA00023010"/>
    </source>
</evidence>
<comment type="subunit">
    <text evidence="9">Component of the Sec protein translocase complex. Heterotrimer consisting of SecY, SecE and SecG subunits. The heterotrimers can form oligomers, although 1 heterotrimer is thought to be able to translocate proteins. Interacts with the ribosome. Interacts with SecDF, and other proteins may be involved. Interacts with SecA.</text>
</comment>
<comment type="similarity">
    <text evidence="9">Belongs to the SecE/SEC61-gamma family.</text>
</comment>
<dbReference type="NCBIfam" id="TIGR00964">
    <property type="entry name" value="secE_bact"/>
    <property type="match status" value="1"/>
</dbReference>
<name>A0A7T1F1V8_ATRLM</name>
<dbReference type="KEGG" id="alam:RT761_00315"/>
<dbReference type="HAMAP" id="MF_00422">
    <property type="entry name" value="SecE"/>
    <property type="match status" value="1"/>
</dbReference>
<evidence type="ECO:0000313" key="10">
    <source>
        <dbReference type="EMBL" id="QPM67127.1"/>
    </source>
</evidence>
<proteinExistence type="inferred from homology"/>
<evidence type="ECO:0000256" key="6">
    <source>
        <dbReference type="ARBA" id="ARBA00022989"/>
    </source>
</evidence>
<reference evidence="10 11" key="1">
    <citation type="journal article" date="2021" name="Nat. Commun.">
        <title>Isolation of a member of the candidate phylum Atribacteria reveals a unique cell membrane structure.</title>
        <authorList>
            <person name="Taiki K."/>
            <person name="Nobu M.K."/>
            <person name="Kusada H."/>
            <person name="Meng X.-Y."/>
            <person name="Hosoki N."/>
            <person name="Uematsu K."/>
            <person name="Yoshioka H."/>
            <person name="Kamagata Y."/>
            <person name="Tamaki H."/>
        </authorList>
    </citation>
    <scope>NUCLEOTIDE SEQUENCE [LARGE SCALE GENOMIC DNA]</scope>
    <source>
        <strain evidence="10 11">RT761</strain>
    </source>
</reference>
<dbReference type="GO" id="GO:0043952">
    <property type="term" value="P:protein transport by the Sec complex"/>
    <property type="evidence" value="ECO:0007669"/>
    <property type="project" value="UniProtKB-UniRule"/>
</dbReference>
<evidence type="ECO:0000256" key="1">
    <source>
        <dbReference type="ARBA" id="ARBA00004370"/>
    </source>
</evidence>
<dbReference type="PANTHER" id="PTHR33910:SF1">
    <property type="entry name" value="PROTEIN TRANSLOCASE SUBUNIT SECE"/>
    <property type="match status" value="1"/>
</dbReference>
<dbReference type="AlphaFoldDB" id="A0A7T1F1V8"/>
<comment type="subcellular location">
    <subcellularLocation>
        <location evidence="9">Cell membrane</location>
        <topology evidence="9">Single-pass membrane protein</topology>
    </subcellularLocation>
    <subcellularLocation>
        <location evidence="1">Membrane</location>
    </subcellularLocation>
</comment>
<dbReference type="Pfam" id="PF00584">
    <property type="entry name" value="SecE"/>
    <property type="match status" value="1"/>
</dbReference>
<keyword evidence="5 9" id="KW-0653">Protein transport</keyword>
<feature type="transmembrane region" description="Helical" evidence="9">
    <location>
        <begin position="38"/>
        <end position="66"/>
    </location>
</feature>
<keyword evidence="6 9" id="KW-1133">Transmembrane helix</keyword>
<evidence type="ECO:0000256" key="8">
    <source>
        <dbReference type="ARBA" id="ARBA00023136"/>
    </source>
</evidence>
<dbReference type="InterPro" id="IPR038379">
    <property type="entry name" value="SecE_sf"/>
</dbReference>
<dbReference type="GO" id="GO:0008320">
    <property type="term" value="F:protein transmembrane transporter activity"/>
    <property type="evidence" value="ECO:0007669"/>
    <property type="project" value="UniProtKB-UniRule"/>
</dbReference>
<evidence type="ECO:0000256" key="2">
    <source>
        <dbReference type="ARBA" id="ARBA00022448"/>
    </source>
</evidence>
<sequence length="67" mass="7709">MNFFVKLFTKLKNYFKDAWSELKKVTWPSRKELISSTLTVLVVVVVFAVFLGVIDLILTALIGLYIK</sequence>
<keyword evidence="11" id="KW-1185">Reference proteome</keyword>
<dbReference type="InterPro" id="IPR001901">
    <property type="entry name" value="Translocase_SecE/Sec61-g"/>
</dbReference>
<organism evidence="10 11">
    <name type="scientific">Atribacter laminatus</name>
    <dbReference type="NCBI Taxonomy" id="2847778"/>
    <lineage>
        <taxon>Bacteria</taxon>
        <taxon>Pseudomonadati</taxon>
        <taxon>Atribacterota</taxon>
        <taxon>Atribacteria</taxon>
        <taxon>Atribacterales</taxon>
        <taxon>Atribacteraceae</taxon>
        <taxon>Atribacter</taxon>
    </lineage>
</organism>
<evidence type="ECO:0000256" key="5">
    <source>
        <dbReference type="ARBA" id="ARBA00022927"/>
    </source>
</evidence>
<keyword evidence="3 9" id="KW-1003">Cell membrane</keyword>
<dbReference type="GO" id="GO:0009306">
    <property type="term" value="P:protein secretion"/>
    <property type="evidence" value="ECO:0007669"/>
    <property type="project" value="UniProtKB-UniRule"/>
</dbReference>
<keyword evidence="7 9" id="KW-0811">Translocation</keyword>
<dbReference type="PROSITE" id="PS01067">
    <property type="entry name" value="SECE_SEC61G"/>
    <property type="match status" value="1"/>
</dbReference>